<gene>
    <name evidence="3" type="ORF">CCMP2556_LOCUS16515</name>
</gene>
<dbReference type="Gene3D" id="1.25.40.20">
    <property type="entry name" value="Ankyrin repeat-containing domain"/>
    <property type="match status" value="1"/>
</dbReference>
<evidence type="ECO:0000313" key="3">
    <source>
        <dbReference type="EMBL" id="CAK9026783.1"/>
    </source>
</evidence>
<dbReference type="SMART" id="SM00248">
    <property type="entry name" value="ANK"/>
    <property type="match status" value="1"/>
</dbReference>
<evidence type="ECO:0000313" key="4">
    <source>
        <dbReference type="Proteomes" id="UP001642484"/>
    </source>
</evidence>
<evidence type="ECO:0000256" key="1">
    <source>
        <dbReference type="PROSITE-ProRule" id="PRU00023"/>
    </source>
</evidence>
<dbReference type="InterPro" id="IPR036770">
    <property type="entry name" value="Ankyrin_rpt-contain_sf"/>
</dbReference>
<dbReference type="EMBL" id="CAXAMN010008875">
    <property type="protein sequence ID" value="CAK9026783.1"/>
    <property type="molecule type" value="Genomic_DNA"/>
</dbReference>
<dbReference type="Pfam" id="PF13637">
    <property type="entry name" value="Ank_4"/>
    <property type="match status" value="1"/>
</dbReference>
<name>A0ABP0KJB8_9DINO</name>
<dbReference type="PROSITE" id="PS50297">
    <property type="entry name" value="ANK_REP_REGION"/>
    <property type="match status" value="1"/>
</dbReference>
<protein>
    <submittedName>
        <fullName evidence="3">Uncharacterized protein</fullName>
    </submittedName>
</protein>
<dbReference type="PROSITE" id="PS50088">
    <property type="entry name" value="ANK_REPEAT"/>
    <property type="match status" value="1"/>
</dbReference>
<keyword evidence="4" id="KW-1185">Reference proteome</keyword>
<dbReference type="SUPFAM" id="SSF48403">
    <property type="entry name" value="Ankyrin repeat"/>
    <property type="match status" value="1"/>
</dbReference>
<evidence type="ECO:0000256" key="2">
    <source>
        <dbReference type="SAM" id="MobiDB-lite"/>
    </source>
</evidence>
<organism evidence="3 4">
    <name type="scientific">Durusdinium trenchii</name>
    <dbReference type="NCBI Taxonomy" id="1381693"/>
    <lineage>
        <taxon>Eukaryota</taxon>
        <taxon>Sar</taxon>
        <taxon>Alveolata</taxon>
        <taxon>Dinophyceae</taxon>
        <taxon>Suessiales</taxon>
        <taxon>Symbiodiniaceae</taxon>
        <taxon>Durusdinium</taxon>
    </lineage>
</organism>
<feature type="repeat" description="ANK" evidence="1">
    <location>
        <begin position="52"/>
        <end position="84"/>
    </location>
</feature>
<dbReference type="Proteomes" id="UP001642484">
    <property type="component" value="Unassembled WGS sequence"/>
</dbReference>
<proteinExistence type="predicted"/>
<dbReference type="InterPro" id="IPR002110">
    <property type="entry name" value="Ankyrin_rpt"/>
</dbReference>
<feature type="compositionally biased region" description="Low complexity" evidence="2">
    <location>
        <begin position="1"/>
        <end position="11"/>
    </location>
</feature>
<keyword evidence="1" id="KW-0040">ANK repeat</keyword>
<sequence>MSSTRRSSSDSAAEVQRLMPKAAPRCTSPPSEEEEVERLVTSGAEIEATDEEGLTPLHLASEAGHLHVVDRLTEAKADLEAKGGADRGEPERLVGSEGLEGRSDF</sequence>
<reference evidence="3 4" key="1">
    <citation type="submission" date="2024-02" db="EMBL/GenBank/DDBJ databases">
        <authorList>
            <person name="Chen Y."/>
            <person name="Shah S."/>
            <person name="Dougan E. K."/>
            <person name="Thang M."/>
            <person name="Chan C."/>
        </authorList>
    </citation>
    <scope>NUCLEOTIDE SEQUENCE [LARGE SCALE GENOMIC DNA]</scope>
</reference>
<accession>A0ABP0KJB8</accession>
<feature type="region of interest" description="Disordered" evidence="2">
    <location>
        <begin position="1"/>
        <end position="37"/>
    </location>
</feature>
<feature type="region of interest" description="Disordered" evidence="2">
    <location>
        <begin position="79"/>
        <end position="105"/>
    </location>
</feature>
<comment type="caution">
    <text evidence="3">The sequence shown here is derived from an EMBL/GenBank/DDBJ whole genome shotgun (WGS) entry which is preliminary data.</text>
</comment>